<organism evidence="1 2">
    <name type="scientific">Candidatus Kuenenbacteria bacterium CG08_land_8_20_14_0_20_37_23</name>
    <dbReference type="NCBI Taxonomy" id="1974617"/>
    <lineage>
        <taxon>Bacteria</taxon>
        <taxon>Candidatus Kueneniibacteriota</taxon>
    </lineage>
</organism>
<dbReference type="Gene3D" id="3.20.20.140">
    <property type="entry name" value="Metal-dependent hydrolases"/>
    <property type="match status" value="1"/>
</dbReference>
<dbReference type="Proteomes" id="UP000230586">
    <property type="component" value="Unassembled WGS sequence"/>
</dbReference>
<evidence type="ECO:0000313" key="1">
    <source>
        <dbReference type="EMBL" id="PIU10929.1"/>
    </source>
</evidence>
<dbReference type="InterPro" id="IPR032466">
    <property type="entry name" value="Metal_Hydrolase"/>
</dbReference>
<dbReference type="GO" id="GO:0006508">
    <property type="term" value="P:proteolysis"/>
    <property type="evidence" value="ECO:0007669"/>
    <property type="project" value="InterPro"/>
</dbReference>
<dbReference type="SUPFAM" id="SSF51556">
    <property type="entry name" value="Metallo-dependent hydrolases"/>
    <property type="match status" value="1"/>
</dbReference>
<dbReference type="EMBL" id="PEXX01000011">
    <property type="protein sequence ID" value="PIU10929.1"/>
    <property type="molecule type" value="Genomic_DNA"/>
</dbReference>
<reference evidence="2" key="1">
    <citation type="submission" date="2017-09" db="EMBL/GenBank/DDBJ databases">
        <title>Depth-based differentiation of microbial function through sediment-hosted aquifers and enrichment of novel symbionts in the deep terrestrial subsurface.</title>
        <authorList>
            <person name="Probst A.J."/>
            <person name="Ladd B."/>
            <person name="Jarett J.K."/>
            <person name="Geller-Mcgrath D.E."/>
            <person name="Sieber C.M.K."/>
            <person name="Emerson J.B."/>
            <person name="Anantharaman K."/>
            <person name="Thomas B.C."/>
            <person name="Malmstrom R."/>
            <person name="Stieglmeier M."/>
            <person name="Klingl A."/>
            <person name="Woyke T."/>
            <person name="Ryan C.M."/>
            <person name="Banfield J.F."/>
        </authorList>
    </citation>
    <scope>NUCLEOTIDE SEQUENCE [LARGE SCALE GENOMIC DNA]</scope>
</reference>
<evidence type="ECO:0000313" key="2">
    <source>
        <dbReference type="Proteomes" id="UP000230586"/>
    </source>
</evidence>
<evidence type="ECO:0008006" key="3">
    <source>
        <dbReference type="Google" id="ProtNLM"/>
    </source>
</evidence>
<comment type="caution">
    <text evidence="1">The sequence shown here is derived from an EMBL/GenBank/DDBJ whole genome shotgun (WGS) entry which is preliminary data.</text>
</comment>
<sequence>MKIYDAHQDIAANIQLVTNKNFFKENKINACYIKSEYNCINQVDYPRLVKGNVQLVFATIFAQTKKQALGQFNIYKKILSESKNIILILSATDLTHLQNDQIGFLFNMEGAAPLEDIRDLDIFYEMGLRSIGIAWRGENRYIKDGKLSKEGLRLLNKVEKKEMILDVAHMSESLFWNMVDNYNKPFIVSHTAYRTVYDDDRNLSDEQIKEVHKRNSLIGIAGVNKLIGGETIDDIVKNIDHVIKKSSINTVCLGSDFDGMVNPKLSLIKDFEDVTCFPNLIDKLNLNFKKEDVEKIAYKNLHDFILKILKK</sequence>
<dbReference type="Pfam" id="PF01244">
    <property type="entry name" value="Peptidase_M19"/>
    <property type="match status" value="1"/>
</dbReference>
<dbReference type="GO" id="GO:0070573">
    <property type="term" value="F:metallodipeptidase activity"/>
    <property type="evidence" value="ECO:0007669"/>
    <property type="project" value="InterPro"/>
</dbReference>
<dbReference type="AlphaFoldDB" id="A0A2M6XTM8"/>
<dbReference type="InterPro" id="IPR008257">
    <property type="entry name" value="Pept_M19"/>
</dbReference>
<dbReference type="PANTHER" id="PTHR10443:SF12">
    <property type="entry name" value="DIPEPTIDASE"/>
    <property type="match status" value="1"/>
</dbReference>
<dbReference type="PANTHER" id="PTHR10443">
    <property type="entry name" value="MICROSOMAL DIPEPTIDASE"/>
    <property type="match status" value="1"/>
</dbReference>
<proteinExistence type="predicted"/>
<gene>
    <name evidence="1" type="ORF">COT27_00590</name>
</gene>
<dbReference type="PROSITE" id="PS51365">
    <property type="entry name" value="RENAL_DIPEPTIDASE_2"/>
    <property type="match status" value="1"/>
</dbReference>
<protein>
    <recommendedName>
        <fullName evidence="3">Peptidase M19</fullName>
    </recommendedName>
</protein>
<accession>A0A2M6XTM8</accession>
<name>A0A2M6XTM8_9BACT</name>